<accession>A0A5P1F2U5</accession>
<dbReference type="GO" id="GO:0004252">
    <property type="term" value="F:serine-type endopeptidase activity"/>
    <property type="evidence" value="ECO:0007669"/>
    <property type="project" value="UniProtKB-UniRule"/>
</dbReference>
<name>A0A5P1F2U5_ASPOF</name>
<organism evidence="11 12">
    <name type="scientific">Asparagus officinalis</name>
    <name type="common">Garden asparagus</name>
    <dbReference type="NCBI Taxonomy" id="4686"/>
    <lineage>
        <taxon>Eukaryota</taxon>
        <taxon>Viridiplantae</taxon>
        <taxon>Streptophyta</taxon>
        <taxon>Embryophyta</taxon>
        <taxon>Tracheophyta</taxon>
        <taxon>Spermatophyta</taxon>
        <taxon>Magnoliopsida</taxon>
        <taxon>Liliopsida</taxon>
        <taxon>Asparagales</taxon>
        <taxon>Asparagaceae</taxon>
        <taxon>Asparagoideae</taxon>
        <taxon>Asparagus</taxon>
    </lineage>
</organism>
<dbReference type="InterPro" id="IPR036852">
    <property type="entry name" value="Peptidase_S8/S53_dom_sf"/>
</dbReference>
<dbReference type="PANTHER" id="PTHR10795">
    <property type="entry name" value="PROPROTEIN CONVERTASE SUBTILISIN/KEXIN"/>
    <property type="match status" value="1"/>
</dbReference>
<dbReference type="CDD" id="cd04852">
    <property type="entry name" value="Peptidases_S8_3"/>
    <property type="match status" value="1"/>
</dbReference>
<keyword evidence="3" id="KW-0732">Signal</keyword>
<dbReference type="InterPro" id="IPR045051">
    <property type="entry name" value="SBT"/>
</dbReference>
<dbReference type="PROSITE" id="PS51892">
    <property type="entry name" value="SUBTILASE"/>
    <property type="match status" value="1"/>
</dbReference>
<evidence type="ECO:0000256" key="5">
    <source>
        <dbReference type="ARBA" id="ARBA00022825"/>
    </source>
</evidence>
<dbReference type="PROSITE" id="PS00138">
    <property type="entry name" value="SUBTILASE_SER"/>
    <property type="match status" value="1"/>
</dbReference>
<dbReference type="Gramene" id="ONK71727">
    <property type="protein sequence ID" value="ONK71727"/>
    <property type="gene ID" value="A4U43_C04F11740"/>
</dbReference>
<protein>
    <recommendedName>
        <fullName evidence="13">Subtilisin-like protease</fullName>
    </recommendedName>
</protein>
<dbReference type="FunFam" id="2.60.40.2310:FF:000001">
    <property type="entry name" value="Subtilisin-like protease SBT1.5"/>
    <property type="match status" value="1"/>
</dbReference>
<keyword evidence="5 7" id="KW-0720">Serine protease</keyword>
<dbReference type="Gene3D" id="3.30.70.80">
    <property type="entry name" value="Peptidase S8 propeptide/proteinase inhibitor I9"/>
    <property type="match status" value="1"/>
</dbReference>
<evidence type="ECO:0000256" key="4">
    <source>
        <dbReference type="ARBA" id="ARBA00022801"/>
    </source>
</evidence>
<dbReference type="InterPro" id="IPR000209">
    <property type="entry name" value="Peptidase_S8/S53_dom"/>
</dbReference>
<feature type="domain" description="Inhibitor I9" evidence="9">
    <location>
        <begin position="52"/>
        <end position="130"/>
    </location>
</feature>
<sequence>MGKRGEETELFPRKMRSQAQPPSLSMLLIVLFVTPQCFQIVSSAHGEQSKLYLVYLGEKQHEDPDVVTASHHDILTSVLGRKEDALRSIAYSYRHGFSGFAATLAESQAKRIAELPEVVSIVPNRNLHLHTTRSWDFMGLGLDHNPKLPENLLHKANHGEGIIIGIVDSGVWPESKSFDDAGYSPIPSRWRGKCQVGQNFTLQNCNKKIIGARYYTAGTPDEDLQNDFLSPRDTNTHGTHTASTAAGNIVPNASFNSLGAGTARGGAPRARLAIYKVGWGERGFTPLAAGVKAIDDAIHDGVDVLSLSLGWDLLDYPYATLHAVEKGITVVFAGGNSGPGPQTMESDAPWVITVAASTLDRSFPTMITLGNNQQFVAQSMYTSIKGADTFFEIILDTSCDLGLANRTENIAEKIVLCYPDNLAESLPFVYVQNAIANMLQIGAKGLIVAHYNVDIVGATANCLSIPCVLIDFEAQRKIYTYIGSTRTPKVKISPTQTIAGDSILAPKLAAFSSRGPSAAFPGLIKPDIAAPGSNILAAGPGGYFFDTGTSMACPHVAGIAALLKSLHPDWSPAAIKSALVTTASTGDAYGEPIAAESSPRKLADPFDFGGGHVNPNAAADPGLVYDINPKDFFKFFQCAGIDCNKTMSNLYDLNLPSISIHDLKTAKTVSRTVTNVGKVDSVYKAVVQAPIGVKMVVKPSVLHFNVSMKIQTFKVSFVATRKVQGDYSFGSLTWVEDHGTHSVRIPIAVRRVIVDSYSDVGN</sequence>
<dbReference type="FunFam" id="3.40.50.200:FF:000006">
    <property type="entry name" value="Subtilisin-like protease SBT1.5"/>
    <property type="match status" value="1"/>
</dbReference>
<comment type="similarity">
    <text evidence="1 7">Belongs to the peptidase S8 family.</text>
</comment>
<dbReference type="InterPro" id="IPR041469">
    <property type="entry name" value="Subtilisin-like_FN3"/>
</dbReference>
<feature type="active site" description="Charge relay system" evidence="6 7">
    <location>
        <position position="237"/>
    </location>
</feature>
<dbReference type="Pfam" id="PF00082">
    <property type="entry name" value="Peptidase_S8"/>
    <property type="match status" value="1"/>
</dbReference>
<dbReference type="Pfam" id="PF05922">
    <property type="entry name" value="Inhibitor_I9"/>
    <property type="match status" value="1"/>
</dbReference>
<evidence type="ECO:0000256" key="7">
    <source>
        <dbReference type="PROSITE-ProRule" id="PRU01240"/>
    </source>
</evidence>
<evidence type="ECO:0000313" key="12">
    <source>
        <dbReference type="Proteomes" id="UP000243459"/>
    </source>
</evidence>
<gene>
    <name evidence="11" type="ORF">A4U43_C04F11740</name>
</gene>
<proteinExistence type="inferred from homology"/>
<evidence type="ECO:0000313" key="11">
    <source>
        <dbReference type="EMBL" id="ONK71727.1"/>
    </source>
</evidence>
<keyword evidence="4 7" id="KW-0378">Hydrolase</keyword>
<evidence type="ECO:0000256" key="2">
    <source>
        <dbReference type="ARBA" id="ARBA00022670"/>
    </source>
</evidence>
<evidence type="ECO:0000259" key="9">
    <source>
        <dbReference type="Pfam" id="PF05922"/>
    </source>
</evidence>
<dbReference type="AlphaFoldDB" id="A0A5P1F2U5"/>
<keyword evidence="12" id="KW-1185">Reference proteome</keyword>
<dbReference type="PRINTS" id="PR00723">
    <property type="entry name" value="SUBTILISIN"/>
</dbReference>
<dbReference type="InterPro" id="IPR010259">
    <property type="entry name" value="S8pro/Inhibitor_I9"/>
</dbReference>
<dbReference type="Gene3D" id="3.50.30.30">
    <property type="match status" value="1"/>
</dbReference>
<dbReference type="InterPro" id="IPR034197">
    <property type="entry name" value="Peptidases_S8_3"/>
</dbReference>
<dbReference type="Gene3D" id="3.40.50.200">
    <property type="entry name" value="Peptidase S8/S53 domain"/>
    <property type="match status" value="1"/>
</dbReference>
<feature type="active site" description="Charge relay system" evidence="6 7">
    <location>
        <position position="550"/>
    </location>
</feature>
<evidence type="ECO:0000256" key="1">
    <source>
        <dbReference type="ARBA" id="ARBA00011073"/>
    </source>
</evidence>
<evidence type="ECO:0008006" key="13">
    <source>
        <dbReference type="Google" id="ProtNLM"/>
    </source>
</evidence>
<dbReference type="InterPro" id="IPR037045">
    <property type="entry name" value="S8pro/Inhibitor_I9_sf"/>
</dbReference>
<evidence type="ECO:0000256" key="6">
    <source>
        <dbReference type="PIRSR" id="PIRSR615500-1"/>
    </source>
</evidence>
<dbReference type="InterPro" id="IPR023828">
    <property type="entry name" value="Peptidase_S8_Ser-AS"/>
</dbReference>
<dbReference type="CDD" id="cd02120">
    <property type="entry name" value="PA_subtilisin_like"/>
    <property type="match status" value="1"/>
</dbReference>
<feature type="domain" description="Subtilisin-like protease fibronectin type-III" evidence="10">
    <location>
        <begin position="652"/>
        <end position="749"/>
    </location>
</feature>
<feature type="domain" description="Peptidase S8/S53" evidence="8">
    <location>
        <begin position="159"/>
        <end position="586"/>
    </location>
</feature>
<dbReference type="OMA" id="YKVVWDT"/>
<evidence type="ECO:0000256" key="3">
    <source>
        <dbReference type="ARBA" id="ARBA00022729"/>
    </source>
</evidence>
<dbReference type="GO" id="GO:0006508">
    <property type="term" value="P:proteolysis"/>
    <property type="evidence" value="ECO:0007669"/>
    <property type="project" value="UniProtKB-KW"/>
</dbReference>
<evidence type="ECO:0000259" key="10">
    <source>
        <dbReference type="Pfam" id="PF17766"/>
    </source>
</evidence>
<feature type="active site" description="Charge relay system" evidence="6 7">
    <location>
        <position position="168"/>
    </location>
</feature>
<dbReference type="SUPFAM" id="SSF52743">
    <property type="entry name" value="Subtilisin-like"/>
    <property type="match status" value="1"/>
</dbReference>
<dbReference type="InterPro" id="IPR015500">
    <property type="entry name" value="Peptidase_S8_subtilisin-rel"/>
</dbReference>
<dbReference type="Pfam" id="PF17766">
    <property type="entry name" value="fn3_6"/>
    <property type="match status" value="1"/>
</dbReference>
<keyword evidence="2 7" id="KW-0645">Protease</keyword>
<reference evidence="12" key="1">
    <citation type="journal article" date="2017" name="Nat. Commun.">
        <title>The asparagus genome sheds light on the origin and evolution of a young Y chromosome.</title>
        <authorList>
            <person name="Harkess A."/>
            <person name="Zhou J."/>
            <person name="Xu C."/>
            <person name="Bowers J.E."/>
            <person name="Van der Hulst R."/>
            <person name="Ayyampalayam S."/>
            <person name="Mercati F."/>
            <person name="Riccardi P."/>
            <person name="McKain M.R."/>
            <person name="Kakrana A."/>
            <person name="Tang H."/>
            <person name="Ray J."/>
            <person name="Groenendijk J."/>
            <person name="Arikit S."/>
            <person name="Mathioni S.M."/>
            <person name="Nakano M."/>
            <person name="Shan H."/>
            <person name="Telgmann-Rauber A."/>
            <person name="Kanno A."/>
            <person name="Yue Z."/>
            <person name="Chen H."/>
            <person name="Li W."/>
            <person name="Chen Y."/>
            <person name="Xu X."/>
            <person name="Zhang Y."/>
            <person name="Luo S."/>
            <person name="Chen H."/>
            <person name="Gao J."/>
            <person name="Mao Z."/>
            <person name="Pires J.C."/>
            <person name="Luo M."/>
            <person name="Kudrna D."/>
            <person name="Wing R.A."/>
            <person name="Meyers B.C."/>
            <person name="Yi K."/>
            <person name="Kong H."/>
            <person name="Lavrijsen P."/>
            <person name="Sunseri F."/>
            <person name="Falavigna A."/>
            <person name="Ye Y."/>
            <person name="Leebens-Mack J.H."/>
            <person name="Chen G."/>
        </authorList>
    </citation>
    <scope>NUCLEOTIDE SEQUENCE [LARGE SCALE GENOMIC DNA]</scope>
    <source>
        <strain evidence="12">cv. DH0086</strain>
    </source>
</reference>
<dbReference type="Proteomes" id="UP000243459">
    <property type="component" value="Chromosome 4"/>
</dbReference>
<dbReference type="FunFam" id="3.30.70.80:FF:000002">
    <property type="entry name" value="Subtilisin-like protease SBT5.3"/>
    <property type="match status" value="1"/>
</dbReference>
<evidence type="ECO:0000259" key="8">
    <source>
        <dbReference type="Pfam" id="PF00082"/>
    </source>
</evidence>
<dbReference type="Gene3D" id="2.60.40.2310">
    <property type="match status" value="1"/>
</dbReference>
<dbReference type="EMBL" id="CM007384">
    <property type="protein sequence ID" value="ONK71727.1"/>
    <property type="molecule type" value="Genomic_DNA"/>
</dbReference>